<dbReference type="Gene3D" id="1.20.920.10">
    <property type="entry name" value="Bromodomain-like"/>
    <property type="match status" value="1"/>
</dbReference>
<dbReference type="Proteomes" id="UP000289738">
    <property type="component" value="Chromosome B09"/>
</dbReference>
<dbReference type="PANTHER" id="PTHR46136:SF7">
    <property type="entry name" value="BROMO DOMAIN-CONTAINING PROTEIN"/>
    <property type="match status" value="1"/>
</dbReference>
<organism evidence="2 3">
    <name type="scientific">Arachis hypogaea</name>
    <name type="common">Peanut</name>
    <dbReference type="NCBI Taxonomy" id="3818"/>
    <lineage>
        <taxon>Eukaryota</taxon>
        <taxon>Viridiplantae</taxon>
        <taxon>Streptophyta</taxon>
        <taxon>Embryophyta</taxon>
        <taxon>Tracheophyta</taxon>
        <taxon>Spermatophyta</taxon>
        <taxon>Magnoliopsida</taxon>
        <taxon>eudicotyledons</taxon>
        <taxon>Gunneridae</taxon>
        <taxon>Pentapetalae</taxon>
        <taxon>rosids</taxon>
        <taxon>fabids</taxon>
        <taxon>Fabales</taxon>
        <taxon>Fabaceae</taxon>
        <taxon>Papilionoideae</taxon>
        <taxon>50 kb inversion clade</taxon>
        <taxon>dalbergioids sensu lato</taxon>
        <taxon>Dalbergieae</taxon>
        <taxon>Pterocarpus clade</taxon>
        <taxon>Arachis</taxon>
    </lineage>
</organism>
<comment type="caution">
    <text evidence="2">The sequence shown here is derived from an EMBL/GenBank/DDBJ whole genome shotgun (WGS) entry which is preliminary data.</text>
</comment>
<protein>
    <recommendedName>
        <fullName evidence="4">Bromo domain-containing protein</fullName>
    </recommendedName>
</protein>
<evidence type="ECO:0000256" key="1">
    <source>
        <dbReference type="ARBA" id="ARBA00023117"/>
    </source>
</evidence>
<dbReference type="InterPro" id="IPR036427">
    <property type="entry name" value="Bromodomain-like_sf"/>
</dbReference>
<evidence type="ECO:0000313" key="2">
    <source>
        <dbReference type="EMBL" id="RYQ88110.1"/>
    </source>
</evidence>
<dbReference type="AlphaFoldDB" id="A0A444XF26"/>
<evidence type="ECO:0008006" key="4">
    <source>
        <dbReference type="Google" id="ProtNLM"/>
    </source>
</evidence>
<dbReference type="EMBL" id="SDMP01000019">
    <property type="protein sequence ID" value="RYQ88110.1"/>
    <property type="molecule type" value="Genomic_DNA"/>
</dbReference>
<accession>A0A444XF26</accession>
<keyword evidence="3" id="KW-1185">Reference proteome</keyword>
<name>A0A444XF26_ARAHY</name>
<keyword evidence="1" id="KW-0103">Bromodomain</keyword>
<reference evidence="2 3" key="1">
    <citation type="submission" date="2019-01" db="EMBL/GenBank/DDBJ databases">
        <title>Sequencing of cultivated peanut Arachis hypogaea provides insights into genome evolution and oil improvement.</title>
        <authorList>
            <person name="Chen X."/>
        </authorList>
    </citation>
    <scope>NUCLEOTIDE SEQUENCE [LARGE SCALE GENOMIC DNA]</scope>
    <source>
        <strain evidence="3">cv. Fuhuasheng</strain>
        <tissue evidence="2">Leaves</tissue>
    </source>
</reference>
<proteinExistence type="predicted"/>
<gene>
    <name evidence="2" type="ORF">Ahy_B09g095513</name>
</gene>
<sequence length="147" mass="17711">MKVVLNEQRMDRYQKMQCWVILKRFMVGRDGWAFNKTLDPKKLGILGNKCESVLLKPIGFEDIESKLHKFVYSGPDEFANDMRLLFSYGFMYPQRDQIHRVARRFSESFEITWKALTEKWSTEERKRNKIFKRGRIKRCTKNFSTKL</sequence>
<dbReference type="PANTHER" id="PTHR46136">
    <property type="entry name" value="TRANSCRIPTION FACTOR GTE8"/>
    <property type="match status" value="1"/>
</dbReference>
<dbReference type="SUPFAM" id="SSF47370">
    <property type="entry name" value="Bromodomain"/>
    <property type="match status" value="1"/>
</dbReference>
<evidence type="ECO:0000313" key="3">
    <source>
        <dbReference type="Proteomes" id="UP000289738"/>
    </source>
</evidence>
<dbReference type="InterPro" id="IPR052442">
    <property type="entry name" value="Env_Response_Regulator"/>
</dbReference>